<dbReference type="EMBL" id="SCLP01000018">
    <property type="protein sequence ID" value="TFF43950.1"/>
    <property type="molecule type" value="Genomic_DNA"/>
</dbReference>
<proteinExistence type="predicted"/>
<evidence type="ECO:0000313" key="5">
    <source>
        <dbReference type="EMBL" id="TFF43950.1"/>
    </source>
</evidence>
<evidence type="ECO:0000256" key="3">
    <source>
        <dbReference type="ARBA" id="ARBA00023163"/>
    </source>
</evidence>
<dbReference type="InterPro" id="IPR018062">
    <property type="entry name" value="HTH_AraC-typ_CS"/>
</dbReference>
<evidence type="ECO:0000313" key="6">
    <source>
        <dbReference type="Proteomes" id="UP000297630"/>
    </source>
</evidence>
<dbReference type="Proteomes" id="UP000297630">
    <property type="component" value="Unassembled WGS sequence"/>
</dbReference>
<dbReference type="PROSITE" id="PS01124">
    <property type="entry name" value="HTH_ARAC_FAMILY_2"/>
    <property type="match status" value="1"/>
</dbReference>
<sequence length="312" mass="37200">MKKLKTILNTFFTEMKRSNDAVHHESWLGTTYHFVNGKVRRLYIEEGVEMQIFDNCTFQRPKIPILKKILEITVILDGQITQKGNTLLATQYDSKTLLFFNEIEEQLQYDQLTGMSVFLDLNWLERYLIQENQLHSWKEIEQFFLHSRKIIFQKESETIHRSIARYLQNEFKENAMNHLLIKAKVLEFLAHSLQKIWPEVVDQRIEGILDVIHQQFHLPIQVQHLAEMANMSESSMQSYFKASLGMSVYQYIQRKRVEYAAELLIHTNESITEISMQVGYDNPSKFAKIFKRIYGETPLHYRKKYTEYNQFK</sequence>
<evidence type="ECO:0000259" key="4">
    <source>
        <dbReference type="PROSITE" id="PS01124"/>
    </source>
</evidence>
<evidence type="ECO:0000256" key="2">
    <source>
        <dbReference type="ARBA" id="ARBA00023125"/>
    </source>
</evidence>
<evidence type="ECO:0000256" key="1">
    <source>
        <dbReference type="ARBA" id="ARBA00023015"/>
    </source>
</evidence>
<dbReference type="RefSeq" id="WP_080344632.1">
    <property type="nucleotide sequence ID" value="NZ_SCLP01000018.1"/>
</dbReference>
<dbReference type="SUPFAM" id="SSF46689">
    <property type="entry name" value="Homeodomain-like"/>
    <property type="match status" value="2"/>
</dbReference>
<dbReference type="InterPro" id="IPR009057">
    <property type="entry name" value="Homeodomain-like_sf"/>
</dbReference>
<dbReference type="GO" id="GO:0043565">
    <property type="term" value="F:sequence-specific DNA binding"/>
    <property type="evidence" value="ECO:0007669"/>
    <property type="project" value="InterPro"/>
</dbReference>
<organism evidence="5 6">
    <name type="scientific">Bacillus thuringiensis</name>
    <dbReference type="NCBI Taxonomy" id="1428"/>
    <lineage>
        <taxon>Bacteria</taxon>
        <taxon>Bacillati</taxon>
        <taxon>Bacillota</taxon>
        <taxon>Bacilli</taxon>
        <taxon>Bacillales</taxon>
        <taxon>Bacillaceae</taxon>
        <taxon>Bacillus</taxon>
        <taxon>Bacillus cereus group</taxon>
    </lineage>
</organism>
<dbReference type="PANTHER" id="PTHR43280:SF2">
    <property type="entry name" value="HTH-TYPE TRANSCRIPTIONAL REGULATOR EXSA"/>
    <property type="match status" value="1"/>
</dbReference>
<dbReference type="GO" id="GO:0003700">
    <property type="term" value="F:DNA-binding transcription factor activity"/>
    <property type="evidence" value="ECO:0007669"/>
    <property type="project" value="InterPro"/>
</dbReference>
<dbReference type="Gene3D" id="1.10.10.60">
    <property type="entry name" value="Homeodomain-like"/>
    <property type="match status" value="2"/>
</dbReference>
<gene>
    <name evidence="5" type="ORF">EQ803_26480</name>
</gene>
<dbReference type="AlphaFoldDB" id="A0A4Y8SZ86"/>
<dbReference type="PRINTS" id="PR00032">
    <property type="entry name" value="HTHARAC"/>
</dbReference>
<keyword evidence="3" id="KW-0804">Transcription</keyword>
<dbReference type="SMART" id="SM00342">
    <property type="entry name" value="HTH_ARAC"/>
    <property type="match status" value="1"/>
</dbReference>
<name>A0A4Y8SZ86_BACTU</name>
<dbReference type="PANTHER" id="PTHR43280">
    <property type="entry name" value="ARAC-FAMILY TRANSCRIPTIONAL REGULATOR"/>
    <property type="match status" value="1"/>
</dbReference>
<keyword evidence="2" id="KW-0238">DNA-binding</keyword>
<protein>
    <submittedName>
        <fullName evidence="5">AraC family transcriptional regulator</fullName>
    </submittedName>
</protein>
<dbReference type="InterPro" id="IPR020449">
    <property type="entry name" value="Tscrpt_reg_AraC-type_HTH"/>
</dbReference>
<keyword evidence="1" id="KW-0805">Transcription regulation</keyword>
<accession>A0A4Y8SZ86</accession>
<dbReference type="PROSITE" id="PS00041">
    <property type="entry name" value="HTH_ARAC_FAMILY_1"/>
    <property type="match status" value="1"/>
</dbReference>
<dbReference type="InterPro" id="IPR018060">
    <property type="entry name" value="HTH_AraC"/>
</dbReference>
<comment type="caution">
    <text evidence="5">The sequence shown here is derived from an EMBL/GenBank/DDBJ whole genome shotgun (WGS) entry which is preliminary data.</text>
</comment>
<dbReference type="Pfam" id="PF12833">
    <property type="entry name" value="HTH_18"/>
    <property type="match status" value="1"/>
</dbReference>
<reference evidence="5 6" key="1">
    <citation type="submission" date="2019-01" db="EMBL/GenBank/DDBJ databases">
        <title>Draft genome sequence of Bacillus sp. DPC6431.</title>
        <authorList>
            <person name="Arbulu S."/>
            <person name="Murphy K."/>
            <person name="O'Sullivan O."/>
            <person name="Rea M.C."/>
            <person name="Hill C."/>
            <person name="Ross R.P."/>
        </authorList>
    </citation>
    <scope>NUCLEOTIDE SEQUENCE [LARGE SCALE GENOMIC DNA]</scope>
    <source>
        <strain evidence="5 6">DPC6431</strain>
    </source>
</reference>
<feature type="domain" description="HTH araC/xylS-type" evidence="4">
    <location>
        <begin position="206"/>
        <end position="304"/>
    </location>
</feature>